<feature type="chain" id="PRO_5015463001" description="Endosialidase-like protein" evidence="1">
    <location>
        <begin position="19"/>
        <end position="304"/>
    </location>
</feature>
<evidence type="ECO:0000313" key="3">
    <source>
        <dbReference type="Proteomes" id="UP000238034"/>
    </source>
</evidence>
<dbReference type="EMBL" id="PVTH01000016">
    <property type="protein sequence ID" value="PRY48108.1"/>
    <property type="molecule type" value="Genomic_DNA"/>
</dbReference>
<dbReference type="AlphaFoldDB" id="A0A2T0TRG5"/>
<evidence type="ECO:0000313" key="2">
    <source>
        <dbReference type="EMBL" id="PRY48108.1"/>
    </source>
</evidence>
<keyword evidence="1" id="KW-0732">Signal</keyword>
<organism evidence="2 3">
    <name type="scientific">Arcticibacter pallidicorallinus</name>
    <dbReference type="NCBI Taxonomy" id="1259464"/>
    <lineage>
        <taxon>Bacteria</taxon>
        <taxon>Pseudomonadati</taxon>
        <taxon>Bacteroidota</taxon>
        <taxon>Sphingobacteriia</taxon>
        <taxon>Sphingobacteriales</taxon>
        <taxon>Sphingobacteriaceae</taxon>
        <taxon>Arcticibacter</taxon>
    </lineage>
</organism>
<gene>
    <name evidence="2" type="ORF">B0I27_11642</name>
</gene>
<accession>A0A2T0TRG5</accession>
<comment type="caution">
    <text evidence="2">The sequence shown here is derived from an EMBL/GenBank/DDBJ whole genome shotgun (WGS) entry which is preliminary data.</text>
</comment>
<dbReference type="OrthoDB" id="743457at2"/>
<proteinExistence type="predicted"/>
<feature type="signal peptide" evidence="1">
    <location>
        <begin position="1"/>
        <end position="18"/>
    </location>
</feature>
<dbReference type="RefSeq" id="WP_106295624.1">
    <property type="nucleotide sequence ID" value="NZ_PVTH01000016.1"/>
</dbReference>
<keyword evidence="3" id="KW-1185">Reference proteome</keyword>
<dbReference type="Proteomes" id="UP000238034">
    <property type="component" value="Unassembled WGS sequence"/>
</dbReference>
<evidence type="ECO:0000256" key="1">
    <source>
        <dbReference type="SAM" id="SignalP"/>
    </source>
</evidence>
<name>A0A2T0TRG5_9SPHI</name>
<sequence length="304" mass="33125">MNKLLFFLFFLFVASGFAQENNFPTNGTIGMTGAVVPNTLNFLTTESPSWVKVGTLNLGQHGNNTSIKFYGGDGYNASVYQQGYTEVLIRTSNANSLSPGGYPLSAVGTRFGRSAFPALVRIIPTTSSANANTFVVFAYLFNYSGKSFYTVTSSEGSWTPANSISGDPGPGYDVTFEQVIRDNQYVLGSTGIGTTDTQGYKLAVPGSVIAESVKVKLQNTWPDYVFDCGHQLLPLSELETYVSKNKHLPDVPSADQVAKDGIDLADMNGTLLKKIEELTLYIIQLKNDSDRQQAEINRLKNTKR</sequence>
<protein>
    <recommendedName>
        <fullName evidence="4">Endosialidase-like protein</fullName>
    </recommendedName>
</protein>
<reference evidence="2 3" key="1">
    <citation type="submission" date="2018-03" db="EMBL/GenBank/DDBJ databases">
        <title>Genomic Encyclopedia of Type Strains, Phase III (KMG-III): the genomes of soil and plant-associated and newly described type strains.</title>
        <authorList>
            <person name="Whitman W."/>
        </authorList>
    </citation>
    <scope>NUCLEOTIDE SEQUENCE [LARGE SCALE GENOMIC DNA]</scope>
    <source>
        <strain evidence="2 3">CGMCC 1.9313</strain>
    </source>
</reference>
<evidence type="ECO:0008006" key="4">
    <source>
        <dbReference type="Google" id="ProtNLM"/>
    </source>
</evidence>